<organism evidence="1 2">
    <name type="scientific">Diploptera punctata</name>
    <name type="common">Pacific beetle cockroach</name>
    <dbReference type="NCBI Taxonomy" id="6984"/>
    <lineage>
        <taxon>Eukaryota</taxon>
        <taxon>Metazoa</taxon>
        <taxon>Ecdysozoa</taxon>
        <taxon>Arthropoda</taxon>
        <taxon>Hexapoda</taxon>
        <taxon>Insecta</taxon>
        <taxon>Pterygota</taxon>
        <taxon>Neoptera</taxon>
        <taxon>Polyneoptera</taxon>
        <taxon>Dictyoptera</taxon>
        <taxon>Blattodea</taxon>
        <taxon>Blaberoidea</taxon>
        <taxon>Blaberidae</taxon>
        <taxon>Diplopterinae</taxon>
        <taxon>Diploptera</taxon>
    </lineage>
</organism>
<protein>
    <submittedName>
        <fullName evidence="1">Uncharacterized protein</fullName>
    </submittedName>
</protein>
<feature type="non-terminal residue" evidence="1">
    <location>
        <position position="1"/>
    </location>
</feature>
<dbReference type="EMBL" id="JASPKZ010003872">
    <property type="protein sequence ID" value="KAJ9591358.1"/>
    <property type="molecule type" value="Genomic_DNA"/>
</dbReference>
<name>A0AAD8EIB7_DIPPU</name>
<reference evidence="1" key="2">
    <citation type="submission" date="2023-05" db="EMBL/GenBank/DDBJ databases">
        <authorList>
            <person name="Fouks B."/>
        </authorList>
    </citation>
    <scope>NUCLEOTIDE SEQUENCE</scope>
    <source>
        <strain evidence="1">Stay&amp;Tobe</strain>
        <tissue evidence="1">Testes</tissue>
    </source>
</reference>
<accession>A0AAD8EIB7</accession>
<evidence type="ECO:0000313" key="2">
    <source>
        <dbReference type="Proteomes" id="UP001233999"/>
    </source>
</evidence>
<dbReference type="Proteomes" id="UP001233999">
    <property type="component" value="Unassembled WGS sequence"/>
</dbReference>
<comment type="caution">
    <text evidence="1">The sequence shown here is derived from an EMBL/GenBank/DDBJ whole genome shotgun (WGS) entry which is preliminary data.</text>
</comment>
<keyword evidence="2" id="KW-1185">Reference proteome</keyword>
<dbReference type="AlphaFoldDB" id="A0AAD8EIB7"/>
<proteinExistence type="predicted"/>
<gene>
    <name evidence="1" type="ORF">L9F63_002116</name>
</gene>
<sequence>KQCLLDTCGLFYNELPFVRQEDQVLSRQCTFTCVHDHGCCLYSIGINYSSESKAKTYFVSCSCFLSAETVSNFCQT</sequence>
<feature type="non-terminal residue" evidence="1">
    <location>
        <position position="76"/>
    </location>
</feature>
<reference evidence="1" key="1">
    <citation type="journal article" date="2023" name="IScience">
        <title>Live-bearing cockroach genome reveals convergent evolutionary mechanisms linked to viviparity in insects and beyond.</title>
        <authorList>
            <person name="Fouks B."/>
            <person name="Harrison M.C."/>
            <person name="Mikhailova A.A."/>
            <person name="Marchal E."/>
            <person name="English S."/>
            <person name="Carruthers M."/>
            <person name="Jennings E.C."/>
            <person name="Chiamaka E.L."/>
            <person name="Frigard R.A."/>
            <person name="Pippel M."/>
            <person name="Attardo G.M."/>
            <person name="Benoit J.B."/>
            <person name="Bornberg-Bauer E."/>
            <person name="Tobe S.S."/>
        </authorList>
    </citation>
    <scope>NUCLEOTIDE SEQUENCE</scope>
    <source>
        <strain evidence="1">Stay&amp;Tobe</strain>
    </source>
</reference>
<evidence type="ECO:0000313" key="1">
    <source>
        <dbReference type="EMBL" id="KAJ9591358.1"/>
    </source>
</evidence>